<dbReference type="WBParaSite" id="ES5_v2.g27060.t1">
    <property type="protein sequence ID" value="ES5_v2.g27060.t1"/>
    <property type="gene ID" value="ES5_v2.g27060"/>
</dbReference>
<dbReference type="Proteomes" id="UP000887579">
    <property type="component" value="Unplaced"/>
</dbReference>
<evidence type="ECO:0000313" key="1">
    <source>
        <dbReference type="Proteomes" id="UP000887579"/>
    </source>
</evidence>
<organism evidence="1 2">
    <name type="scientific">Panagrolaimus sp. ES5</name>
    <dbReference type="NCBI Taxonomy" id="591445"/>
    <lineage>
        <taxon>Eukaryota</taxon>
        <taxon>Metazoa</taxon>
        <taxon>Ecdysozoa</taxon>
        <taxon>Nematoda</taxon>
        <taxon>Chromadorea</taxon>
        <taxon>Rhabditida</taxon>
        <taxon>Tylenchina</taxon>
        <taxon>Panagrolaimomorpha</taxon>
        <taxon>Panagrolaimoidea</taxon>
        <taxon>Panagrolaimidae</taxon>
        <taxon>Panagrolaimus</taxon>
    </lineage>
</organism>
<sequence length="354" mass="41335">MGRARPARTRHSVYQSLNENQLSTRLEDFSSSPKKIRNRKHTPETEHSYSLRRGRATEYVNEGANYSDEEEDDSLTPLRQKTAKRRKIQSEDDDEFVEEKIKNEKAKRVQEDNEDEISLKPTPRRSTRFQKNEFDCSERPLTDANEKENEDVEDFPSSRKRGRPRTVTIESKPDDDEEEDEKEGRDEESRESTVEPRQYQLREKRTPVDRLSSHMDRPRRKAAPAMFSRQRFVNNGNRRNLREKRKRRYSSSSTSSSDEELTNAKRDAKDEAKFQRRVMRSMHQSRQNLLPINMTDKDLSGSKHLIKERLRQVGQVGGNSCTDIDPMGIDKSVGFDQVGGLTSHLQSLKETVLF</sequence>
<name>A0AC34GBK6_9BILA</name>
<accession>A0AC34GBK6</accession>
<proteinExistence type="predicted"/>
<evidence type="ECO:0000313" key="2">
    <source>
        <dbReference type="WBParaSite" id="ES5_v2.g27060.t1"/>
    </source>
</evidence>
<reference evidence="2" key="1">
    <citation type="submission" date="2022-11" db="UniProtKB">
        <authorList>
            <consortium name="WormBaseParasite"/>
        </authorList>
    </citation>
    <scope>IDENTIFICATION</scope>
</reference>
<protein>
    <submittedName>
        <fullName evidence="2">Uncharacterized protein</fullName>
    </submittedName>
</protein>